<evidence type="ECO:0000256" key="1">
    <source>
        <dbReference type="ARBA" id="ARBA00022649"/>
    </source>
</evidence>
<dbReference type="AlphaFoldDB" id="A0A150S9G2"/>
<keyword evidence="1 5" id="KW-1277">Toxin-antitoxin system</keyword>
<dbReference type="InterPro" id="IPR029060">
    <property type="entry name" value="PIN-like_dom_sf"/>
</dbReference>
<name>A0A150S9G2_SORCE</name>
<dbReference type="GO" id="GO:0016787">
    <property type="term" value="F:hydrolase activity"/>
    <property type="evidence" value="ECO:0007669"/>
    <property type="project" value="UniProtKB-KW"/>
</dbReference>
<evidence type="ECO:0000256" key="2">
    <source>
        <dbReference type="ARBA" id="ARBA00022722"/>
    </source>
</evidence>
<evidence type="ECO:0000256" key="4">
    <source>
        <dbReference type="ARBA" id="ARBA00022801"/>
    </source>
</evidence>
<dbReference type="PANTHER" id="PTHR39664">
    <property type="match status" value="1"/>
</dbReference>
<dbReference type="InterPro" id="IPR002716">
    <property type="entry name" value="PIN_dom"/>
</dbReference>
<sequence>MFAADTNVIVRVLVGDDPRQQKAALARLRKIRADGGSVVVSAVVLAETAWVLSSAYAYNRSQIAEALRGVLNTPPFFVPQRGEALAALESYAKGSADFADYLIWSLAQAEGSTTLLTFDRRLLQHPGCEAP</sequence>
<proteinExistence type="inferred from homology"/>
<protein>
    <recommendedName>
        <fullName evidence="5">Ribonuclease VapC</fullName>
        <shortName evidence="5">RNase VapC</shortName>
        <ecNumber evidence="5">3.1.-.-</ecNumber>
    </recommendedName>
    <alternativeName>
        <fullName evidence="5">Toxin VapC</fullName>
    </alternativeName>
</protein>
<keyword evidence="2 5" id="KW-0540">Nuclease</keyword>
<organism evidence="7 8">
    <name type="scientific">Sorangium cellulosum</name>
    <name type="common">Polyangium cellulosum</name>
    <dbReference type="NCBI Taxonomy" id="56"/>
    <lineage>
        <taxon>Bacteria</taxon>
        <taxon>Pseudomonadati</taxon>
        <taxon>Myxococcota</taxon>
        <taxon>Polyangia</taxon>
        <taxon>Polyangiales</taxon>
        <taxon>Polyangiaceae</taxon>
        <taxon>Sorangium</taxon>
    </lineage>
</organism>
<evidence type="ECO:0000256" key="3">
    <source>
        <dbReference type="ARBA" id="ARBA00022723"/>
    </source>
</evidence>
<keyword evidence="3 5" id="KW-0479">Metal-binding</keyword>
<dbReference type="InterPro" id="IPR022907">
    <property type="entry name" value="VapC_family"/>
</dbReference>
<evidence type="ECO:0000313" key="8">
    <source>
        <dbReference type="Proteomes" id="UP000075515"/>
    </source>
</evidence>
<evidence type="ECO:0000256" key="5">
    <source>
        <dbReference type="HAMAP-Rule" id="MF_00265"/>
    </source>
</evidence>
<dbReference type="Pfam" id="PF01850">
    <property type="entry name" value="PIN"/>
    <property type="match status" value="1"/>
</dbReference>
<dbReference type="Proteomes" id="UP000075515">
    <property type="component" value="Unassembled WGS sequence"/>
</dbReference>
<keyword evidence="5" id="KW-0800">Toxin</keyword>
<feature type="binding site" evidence="5">
    <location>
        <position position="100"/>
    </location>
    <ligand>
        <name>Mg(2+)</name>
        <dbReference type="ChEBI" id="CHEBI:18420"/>
    </ligand>
</feature>
<dbReference type="CDD" id="cd18683">
    <property type="entry name" value="PIN_VapC-like"/>
    <property type="match status" value="1"/>
</dbReference>
<dbReference type="GO" id="GO:0090729">
    <property type="term" value="F:toxin activity"/>
    <property type="evidence" value="ECO:0007669"/>
    <property type="project" value="UniProtKB-KW"/>
</dbReference>
<dbReference type="EC" id="3.1.-.-" evidence="5"/>
<dbReference type="EMBL" id="JEMC01000617">
    <property type="protein sequence ID" value="KYG02562.1"/>
    <property type="molecule type" value="Genomic_DNA"/>
</dbReference>
<feature type="domain" description="PIN" evidence="6">
    <location>
        <begin position="5"/>
        <end position="123"/>
    </location>
</feature>
<keyword evidence="5" id="KW-0460">Magnesium</keyword>
<comment type="function">
    <text evidence="5">Toxic component of a toxin-antitoxin (TA) system. An RNase.</text>
</comment>
<evidence type="ECO:0000313" key="7">
    <source>
        <dbReference type="EMBL" id="KYG02562.1"/>
    </source>
</evidence>
<gene>
    <name evidence="5" type="primary">vapC</name>
    <name evidence="7" type="ORF">BE18_27445</name>
</gene>
<dbReference type="HAMAP" id="MF_00265">
    <property type="entry name" value="VapC_Nob1"/>
    <property type="match status" value="1"/>
</dbReference>
<comment type="similarity">
    <text evidence="5">Belongs to the PINc/VapC protein family.</text>
</comment>
<reference evidence="7 8" key="1">
    <citation type="submission" date="2014-02" db="EMBL/GenBank/DDBJ databases">
        <title>The small core and large imbalanced accessory genome model reveals a collaborative survival strategy of Sorangium cellulosum strains in nature.</title>
        <authorList>
            <person name="Han K."/>
            <person name="Peng R."/>
            <person name="Blom J."/>
            <person name="Li Y.-Z."/>
        </authorList>
    </citation>
    <scope>NUCLEOTIDE SEQUENCE [LARGE SCALE GENOMIC DNA]</scope>
    <source>
        <strain evidence="7 8">So0149</strain>
    </source>
</reference>
<evidence type="ECO:0000259" key="6">
    <source>
        <dbReference type="Pfam" id="PF01850"/>
    </source>
</evidence>
<accession>A0A150S9G2</accession>
<dbReference type="Gene3D" id="3.40.50.1010">
    <property type="entry name" value="5'-nuclease"/>
    <property type="match status" value="1"/>
</dbReference>
<dbReference type="GO" id="GO:0004540">
    <property type="term" value="F:RNA nuclease activity"/>
    <property type="evidence" value="ECO:0007669"/>
    <property type="project" value="InterPro"/>
</dbReference>
<keyword evidence="4 5" id="KW-0378">Hydrolase</keyword>
<feature type="binding site" evidence="5">
    <location>
        <position position="5"/>
    </location>
    <ligand>
        <name>Mg(2+)</name>
        <dbReference type="ChEBI" id="CHEBI:18420"/>
    </ligand>
</feature>
<dbReference type="PANTHER" id="PTHR39664:SF2">
    <property type="entry name" value="NUCLEIC ACID-BINDING PROTEIN, CONTAINING PIN DOMAIN-RELATED"/>
    <property type="match status" value="1"/>
</dbReference>
<dbReference type="GO" id="GO:0000287">
    <property type="term" value="F:magnesium ion binding"/>
    <property type="evidence" value="ECO:0007669"/>
    <property type="project" value="UniProtKB-UniRule"/>
</dbReference>
<dbReference type="SUPFAM" id="SSF88723">
    <property type="entry name" value="PIN domain-like"/>
    <property type="match status" value="1"/>
</dbReference>
<comment type="caution">
    <text evidence="7">The sequence shown here is derived from an EMBL/GenBank/DDBJ whole genome shotgun (WGS) entry which is preliminary data.</text>
</comment>
<comment type="cofactor">
    <cofactor evidence="5">
        <name>Mg(2+)</name>
        <dbReference type="ChEBI" id="CHEBI:18420"/>
    </cofactor>
</comment>